<evidence type="ECO:0000313" key="2">
    <source>
        <dbReference type="EMBL" id="MDI7924458.1"/>
    </source>
</evidence>
<gene>
    <name evidence="2" type="ORF">MRS75_20550</name>
</gene>
<dbReference type="RefSeq" id="WP_311788393.1">
    <property type="nucleotide sequence ID" value="NZ_JALDYY010000015.1"/>
</dbReference>
<name>A0AAE3QIF3_9HYPH</name>
<feature type="region of interest" description="Disordered" evidence="1">
    <location>
        <begin position="63"/>
        <end position="93"/>
    </location>
</feature>
<comment type="caution">
    <text evidence="2">The sequence shown here is derived from an EMBL/GenBank/DDBJ whole genome shotgun (WGS) entry which is preliminary data.</text>
</comment>
<sequence length="135" mass="15014">MKTALIMMSILGCDDTGSQCHYVKTQQQRWTSIELCDAASERELSRISDVDYPMLVAVCQTPIDIASRPPREDDRPALEGDDPLTEEPDRQGLATRALARIKGVLPNVDDLKDLAGRPVRLVTDSYSWVARKVAD</sequence>
<reference evidence="2" key="1">
    <citation type="submission" date="2022-03" db="EMBL/GenBank/DDBJ databases">
        <title>Fererhizobium litorale gen. nov., sp. nov., isolated from sandy sediments of the Sea of Japan seashore.</title>
        <authorList>
            <person name="Romanenko L."/>
            <person name="Kurilenko V."/>
            <person name="Otstavnykh N."/>
            <person name="Svetashev V."/>
            <person name="Tekutyeva L."/>
            <person name="Isaeva M."/>
            <person name="Mikhailov V."/>
        </authorList>
    </citation>
    <scope>NUCLEOTIDE SEQUENCE</scope>
    <source>
        <strain evidence="2">KMM 9576</strain>
    </source>
</reference>
<evidence type="ECO:0000256" key="1">
    <source>
        <dbReference type="SAM" id="MobiDB-lite"/>
    </source>
</evidence>
<proteinExistence type="predicted"/>
<keyword evidence="3" id="KW-1185">Reference proteome</keyword>
<dbReference type="EMBL" id="JALDYZ010000015">
    <property type="protein sequence ID" value="MDI7924458.1"/>
    <property type="molecule type" value="Genomic_DNA"/>
</dbReference>
<evidence type="ECO:0000313" key="3">
    <source>
        <dbReference type="Proteomes" id="UP001161580"/>
    </source>
</evidence>
<feature type="compositionally biased region" description="Basic and acidic residues" evidence="1">
    <location>
        <begin position="69"/>
        <end position="78"/>
    </location>
</feature>
<accession>A0AAE3QIF3</accession>
<organism evidence="2 3">
    <name type="scientific">Ferirhizobium litorale</name>
    <dbReference type="NCBI Taxonomy" id="2927786"/>
    <lineage>
        <taxon>Bacteria</taxon>
        <taxon>Pseudomonadati</taxon>
        <taxon>Pseudomonadota</taxon>
        <taxon>Alphaproteobacteria</taxon>
        <taxon>Hyphomicrobiales</taxon>
        <taxon>Rhizobiaceae</taxon>
        <taxon>Ferirhizobium</taxon>
    </lineage>
</organism>
<protein>
    <submittedName>
        <fullName evidence="2">Uncharacterized protein</fullName>
    </submittedName>
</protein>
<dbReference type="Proteomes" id="UP001161580">
    <property type="component" value="Unassembled WGS sequence"/>
</dbReference>
<dbReference type="AlphaFoldDB" id="A0AAE3QIF3"/>